<keyword evidence="1" id="KW-0175">Coiled coil</keyword>
<dbReference type="Proteomes" id="UP000324091">
    <property type="component" value="Chromosome 8"/>
</dbReference>
<dbReference type="GO" id="GO:0034451">
    <property type="term" value="C:centriolar satellite"/>
    <property type="evidence" value="ECO:0007669"/>
    <property type="project" value="TreeGrafter"/>
</dbReference>
<gene>
    <name evidence="2" type="ORF">D4764_08G0002440</name>
</gene>
<organism evidence="2 3">
    <name type="scientific">Takifugu flavidus</name>
    <name type="common">sansaifugu</name>
    <dbReference type="NCBI Taxonomy" id="433684"/>
    <lineage>
        <taxon>Eukaryota</taxon>
        <taxon>Metazoa</taxon>
        <taxon>Chordata</taxon>
        <taxon>Craniata</taxon>
        <taxon>Vertebrata</taxon>
        <taxon>Euteleostomi</taxon>
        <taxon>Actinopterygii</taxon>
        <taxon>Neopterygii</taxon>
        <taxon>Teleostei</taxon>
        <taxon>Neoteleostei</taxon>
        <taxon>Acanthomorphata</taxon>
        <taxon>Eupercaria</taxon>
        <taxon>Tetraodontiformes</taxon>
        <taxon>Tetradontoidea</taxon>
        <taxon>Tetraodontidae</taxon>
        <taxon>Takifugu</taxon>
    </lineage>
</organism>
<dbReference type="InterPro" id="IPR038929">
    <property type="entry name" value="CCDC13"/>
</dbReference>
<keyword evidence="3" id="KW-1185">Reference proteome</keyword>
<evidence type="ECO:0000256" key="1">
    <source>
        <dbReference type="SAM" id="Coils"/>
    </source>
</evidence>
<dbReference type="GO" id="GO:1905515">
    <property type="term" value="P:non-motile cilium assembly"/>
    <property type="evidence" value="ECO:0007669"/>
    <property type="project" value="TreeGrafter"/>
</dbReference>
<feature type="non-terminal residue" evidence="2">
    <location>
        <position position="1"/>
    </location>
</feature>
<reference evidence="2 3" key="1">
    <citation type="submission" date="2019-04" db="EMBL/GenBank/DDBJ databases">
        <title>Chromosome genome assembly for Takifugu flavidus.</title>
        <authorList>
            <person name="Xiao S."/>
        </authorList>
    </citation>
    <scope>NUCLEOTIDE SEQUENCE [LARGE SCALE GENOMIC DNA]</scope>
    <source>
        <strain evidence="2">HTHZ2018</strain>
        <tissue evidence="2">Muscle</tissue>
    </source>
</reference>
<proteinExistence type="predicted"/>
<dbReference type="EMBL" id="RHFK02000021">
    <property type="protein sequence ID" value="TWW56257.1"/>
    <property type="molecule type" value="Genomic_DNA"/>
</dbReference>
<evidence type="ECO:0000313" key="3">
    <source>
        <dbReference type="Proteomes" id="UP000324091"/>
    </source>
</evidence>
<name>A0A5C6MS82_9TELE</name>
<feature type="coiled-coil region" evidence="1">
    <location>
        <begin position="96"/>
        <end position="148"/>
    </location>
</feature>
<sequence>NMVGDEELRINFLALDGNRTKKSEQRIKKKGEIIREKQKQSEPCQICINTQKENSYYCFIMTHLVSLFAGEELGGVSVSDKITGLAKKNKQLCVEVEKEKTKCRQSNTRIQALEKQERETVRLLQERLAASELKASEQRNKIQFLQKELKVAHKVVISEVGKDIPFQKLLNCPVGFKGRAEEMQTLKLKVQQLEKRLKERTDQEETGVPPVRGKWTTVNNPHEERYKSKLEGIQKERRAAIEKLSADFEALKTEYNKLKQITDISRARNMCLTREMKTLTSQLSALRVKSEHDDELVEVLINQEKHLRELLIKANKKNSEQKDVVVRPAHTPINEEQPINIEQG</sequence>
<dbReference type="AlphaFoldDB" id="A0A5C6MS82"/>
<protein>
    <submittedName>
        <fullName evidence="2">Uncharacterized protein</fullName>
    </submittedName>
</protein>
<dbReference type="GO" id="GO:0031122">
    <property type="term" value="P:cytoplasmic microtubule organization"/>
    <property type="evidence" value="ECO:0007669"/>
    <property type="project" value="TreeGrafter"/>
</dbReference>
<dbReference type="PANTHER" id="PTHR31935">
    <property type="entry name" value="COILED-COIL DOMAIN-CONTAINING PROTEIN 13"/>
    <property type="match status" value="1"/>
</dbReference>
<dbReference type="PANTHER" id="PTHR31935:SF1">
    <property type="entry name" value="COILED-COIL DOMAIN-CONTAINING PROTEIN 13"/>
    <property type="match status" value="1"/>
</dbReference>
<feature type="coiled-coil region" evidence="1">
    <location>
        <begin position="176"/>
        <end position="261"/>
    </location>
</feature>
<accession>A0A5C6MS82</accession>
<evidence type="ECO:0000313" key="2">
    <source>
        <dbReference type="EMBL" id="TWW56257.1"/>
    </source>
</evidence>
<comment type="caution">
    <text evidence="2">The sequence shown here is derived from an EMBL/GenBank/DDBJ whole genome shotgun (WGS) entry which is preliminary data.</text>
</comment>